<dbReference type="GO" id="GO:0015276">
    <property type="term" value="F:ligand-gated monoatomic ion channel activity"/>
    <property type="evidence" value="ECO:0007669"/>
    <property type="project" value="InterPro"/>
</dbReference>
<dbReference type="OrthoDB" id="9768183at2"/>
<name>A0A161X8K6_9HYPH</name>
<dbReference type="SMART" id="SM00079">
    <property type="entry name" value="PBPe"/>
    <property type="match status" value="1"/>
</dbReference>
<keyword evidence="6" id="KW-1185">Reference proteome</keyword>
<dbReference type="PANTHER" id="PTHR35936">
    <property type="entry name" value="MEMBRANE-BOUND LYTIC MUREIN TRANSGLYCOSYLASE F"/>
    <property type="match status" value="1"/>
</dbReference>
<keyword evidence="1 2" id="KW-0732">Signal</keyword>
<gene>
    <name evidence="5" type="primary">glnH</name>
    <name evidence="5" type="ORF">PsAD2_04396</name>
</gene>
<dbReference type="PATRIC" id="fig|989403.3.peg.4815"/>
<comment type="caution">
    <text evidence="5">The sequence shown here is derived from an EMBL/GenBank/DDBJ whole genome shotgun (WGS) entry which is preliminary data.</text>
</comment>
<dbReference type="InterPro" id="IPR001320">
    <property type="entry name" value="Iontro_rcpt_C"/>
</dbReference>
<feature type="signal peptide" evidence="2">
    <location>
        <begin position="1"/>
        <end position="24"/>
    </location>
</feature>
<feature type="domain" description="Solute-binding protein family 3/N-terminal" evidence="3">
    <location>
        <begin position="34"/>
        <end position="261"/>
    </location>
</feature>
<evidence type="ECO:0000313" key="6">
    <source>
        <dbReference type="Proteomes" id="UP000076577"/>
    </source>
</evidence>
<evidence type="ECO:0000256" key="2">
    <source>
        <dbReference type="SAM" id="SignalP"/>
    </source>
</evidence>
<dbReference type="Pfam" id="PF00497">
    <property type="entry name" value="SBP_bac_3"/>
    <property type="match status" value="1"/>
</dbReference>
<accession>A0A161X8K6</accession>
<sequence length="264" mass="29128">MMKKFKLAIATLALSAGFGAAVCASDLPDLQGRTVVAVTENAYAPLNFANPKTGEGIGWEYDAFNEIAKRLNLKVDWRLASWDTMIEAVRQGQFDVGMDGININEEREKQIDFTDPYMTSEMFMLVRADENRFKSTKAFASDPELLIGAQPGTTNFYTAVYAVLDGDENNKRIRLFETFGASVMGLHSGDVDMVLMDATSAAGYMGASPNSFKVVGSSVWSEDFGFILTPGSDLREPINAALAAMHEDGTIDRLNQKWFVDYKY</sequence>
<feature type="domain" description="Ionotropic glutamate receptor C-terminal" evidence="4">
    <location>
        <begin position="34"/>
        <end position="261"/>
    </location>
</feature>
<feature type="chain" id="PRO_5007828940" evidence="2">
    <location>
        <begin position="25"/>
        <end position="264"/>
    </location>
</feature>
<dbReference type="EMBL" id="LMCB01000152">
    <property type="protein sequence ID" value="KZL05471.1"/>
    <property type="molecule type" value="Genomic_DNA"/>
</dbReference>
<dbReference type="PANTHER" id="PTHR35936:SF19">
    <property type="entry name" value="AMINO-ACID-BINDING PROTEIN YXEM-RELATED"/>
    <property type="match status" value="1"/>
</dbReference>
<dbReference type="GO" id="GO:0016020">
    <property type="term" value="C:membrane"/>
    <property type="evidence" value="ECO:0007669"/>
    <property type="project" value="InterPro"/>
</dbReference>
<proteinExistence type="predicted"/>
<evidence type="ECO:0000259" key="4">
    <source>
        <dbReference type="SMART" id="SM00079"/>
    </source>
</evidence>
<evidence type="ECO:0000259" key="3">
    <source>
        <dbReference type="SMART" id="SM00062"/>
    </source>
</evidence>
<protein>
    <submittedName>
        <fullName evidence="5">Glutamine-binding periplasmic protein</fullName>
    </submittedName>
</protein>
<evidence type="ECO:0000313" key="5">
    <source>
        <dbReference type="EMBL" id="KZL05471.1"/>
    </source>
</evidence>
<dbReference type="STRING" id="989403.SAMN05421798_101861"/>
<dbReference type="SUPFAM" id="SSF53850">
    <property type="entry name" value="Periplasmic binding protein-like II"/>
    <property type="match status" value="1"/>
</dbReference>
<dbReference type="Proteomes" id="UP000076577">
    <property type="component" value="Unassembled WGS sequence"/>
</dbReference>
<reference evidence="5 6" key="1">
    <citation type="journal article" date="2016" name="Front. Microbiol.">
        <title>Comparative Genomic Analysis Reveals a Diverse Repertoire of Genes Involved in Prokaryote-Eukaryote Interactions within the Pseudovibrio Genus.</title>
        <authorList>
            <person name="Romano S."/>
            <person name="Fernandez-Guerra A."/>
            <person name="Reen F.J."/>
            <person name="Glockner F.O."/>
            <person name="Crowley S.P."/>
            <person name="O'Sullivan O."/>
            <person name="Cotter P.D."/>
            <person name="Adams C."/>
            <person name="Dobson A.D."/>
            <person name="O'Gara F."/>
        </authorList>
    </citation>
    <scope>NUCLEOTIDE SEQUENCE [LARGE SCALE GENOMIC DNA]</scope>
    <source>
        <strain evidence="5 6">Ad2</strain>
    </source>
</reference>
<evidence type="ECO:0000256" key="1">
    <source>
        <dbReference type="ARBA" id="ARBA00022729"/>
    </source>
</evidence>
<organism evidence="5 6">
    <name type="scientific">Pseudovibrio axinellae</name>
    <dbReference type="NCBI Taxonomy" id="989403"/>
    <lineage>
        <taxon>Bacteria</taxon>
        <taxon>Pseudomonadati</taxon>
        <taxon>Pseudomonadota</taxon>
        <taxon>Alphaproteobacteria</taxon>
        <taxon>Hyphomicrobiales</taxon>
        <taxon>Stappiaceae</taxon>
        <taxon>Pseudovibrio</taxon>
    </lineage>
</organism>
<dbReference type="SMART" id="SM00062">
    <property type="entry name" value="PBPb"/>
    <property type="match status" value="1"/>
</dbReference>
<dbReference type="InterPro" id="IPR001638">
    <property type="entry name" value="Solute-binding_3/MltF_N"/>
</dbReference>
<dbReference type="Gene3D" id="3.40.190.10">
    <property type="entry name" value="Periplasmic binding protein-like II"/>
    <property type="match status" value="2"/>
</dbReference>
<dbReference type="AlphaFoldDB" id="A0A161X8K6"/>